<proteinExistence type="inferred from homology"/>
<keyword evidence="5" id="KW-0119">Carbohydrate metabolism</keyword>
<dbReference type="GO" id="GO:0006004">
    <property type="term" value="P:fucose metabolic process"/>
    <property type="evidence" value="ECO:0007669"/>
    <property type="project" value="UniProtKB-KW"/>
</dbReference>
<dbReference type="InterPro" id="IPR019378">
    <property type="entry name" value="GDP-Fuc_O-FucTrfase"/>
</dbReference>
<keyword evidence="8" id="KW-1185">Reference proteome</keyword>
<sequence length="171" mass="19394">MQTDSIECTLLQSELCLSSVRQAVVKELPEALMERHNYNMSNITNIRVHAWAPVSYYMGVVYLVLQKEGVIRIAPFANRLAISVPPHIQFLRCLTNYKALRFTSSISTLAKKLVNRMIEKSSRTGGKYIVVHLRFEEDMVAFSRCIYDGGEAEKSNGFSSTNLHILFVFGL</sequence>
<keyword evidence="2" id="KW-0328">Glycosyltransferase</keyword>
<evidence type="ECO:0000256" key="1">
    <source>
        <dbReference type="ARBA" id="ARBA00007737"/>
    </source>
</evidence>
<evidence type="ECO:0000256" key="5">
    <source>
        <dbReference type="ARBA" id="ARBA00023277"/>
    </source>
</evidence>
<keyword evidence="4" id="KW-0294">Fucose metabolism</keyword>
<evidence type="ECO:0000256" key="6">
    <source>
        <dbReference type="ARBA" id="ARBA00030350"/>
    </source>
</evidence>
<evidence type="ECO:0000256" key="3">
    <source>
        <dbReference type="ARBA" id="ARBA00022679"/>
    </source>
</evidence>
<comment type="similarity">
    <text evidence="1">Belongs to the glycosyltransferase GT106 family.</text>
</comment>
<dbReference type="Pfam" id="PF10250">
    <property type="entry name" value="O-FucT"/>
    <property type="match status" value="1"/>
</dbReference>
<evidence type="ECO:0000256" key="4">
    <source>
        <dbReference type="ARBA" id="ARBA00023253"/>
    </source>
</evidence>
<dbReference type="Proteomes" id="UP001372338">
    <property type="component" value="Unassembled WGS sequence"/>
</dbReference>
<keyword evidence="3" id="KW-0808">Transferase</keyword>
<dbReference type="InterPro" id="IPR024709">
    <property type="entry name" value="FucosylTrfase_pln"/>
</dbReference>
<name>A0AAN9FJR9_CROPI</name>
<gene>
    <name evidence="7" type="ORF">RIF29_18371</name>
</gene>
<evidence type="ECO:0000313" key="7">
    <source>
        <dbReference type="EMBL" id="KAK7277220.1"/>
    </source>
</evidence>
<evidence type="ECO:0000256" key="2">
    <source>
        <dbReference type="ARBA" id="ARBA00022676"/>
    </source>
</evidence>
<accession>A0AAN9FJR9</accession>
<dbReference type="PANTHER" id="PTHR31288:SF8">
    <property type="entry name" value="O-FUCOSYLTRANSFERASE 10-RELATED"/>
    <property type="match status" value="1"/>
</dbReference>
<organism evidence="7 8">
    <name type="scientific">Crotalaria pallida</name>
    <name type="common">Smooth rattlebox</name>
    <name type="synonym">Crotalaria striata</name>
    <dbReference type="NCBI Taxonomy" id="3830"/>
    <lineage>
        <taxon>Eukaryota</taxon>
        <taxon>Viridiplantae</taxon>
        <taxon>Streptophyta</taxon>
        <taxon>Embryophyta</taxon>
        <taxon>Tracheophyta</taxon>
        <taxon>Spermatophyta</taxon>
        <taxon>Magnoliopsida</taxon>
        <taxon>eudicotyledons</taxon>
        <taxon>Gunneridae</taxon>
        <taxon>Pentapetalae</taxon>
        <taxon>rosids</taxon>
        <taxon>fabids</taxon>
        <taxon>Fabales</taxon>
        <taxon>Fabaceae</taxon>
        <taxon>Papilionoideae</taxon>
        <taxon>50 kb inversion clade</taxon>
        <taxon>genistoids sensu lato</taxon>
        <taxon>core genistoids</taxon>
        <taxon>Crotalarieae</taxon>
        <taxon>Crotalaria</taxon>
    </lineage>
</organism>
<dbReference type="EMBL" id="JAYWIO010000003">
    <property type="protein sequence ID" value="KAK7277220.1"/>
    <property type="molecule type" value="Genomic_DNA"/>
</dbReference>
<evidence type="ECO:0000313" key="8">
    <source>
        <dbReference type="Proteomes" id="UP001372338"/>
    </source>
</evidence>
<protein>
    <recommendedName>
        <fullName evidence="6">O-fucosyltransferase family protein</fullName>
    </recommendedName>
</protein>
<dbReference type="GO" id="GO:0016757">
    <property type="term" value="F:glycosyltransferase activity"/>
    <property type="evidence" value="ECO:0007669"/>
    <property type="project" value="UniProtKB-KW"/>
</dbReference>
<comment type="caution">
    <text evidence="7">The sequence shown here is derived from an EMBL/GenBank/DDBJ whole genome shotgun (WGS) entry which is preliminary data.</text>
</comment>
<dbReference type="AlphaFoldDB" id="A0AAN9FJR9"/>
<dbReference type="PANTHER" id="PTHR31288">
    <property type="entry name" value="O-FUCOSYLTRANSFERASE FAMILY PROTEIN"/>
    <property type="match status" value="1"/>
</dbReference>
<reference evidence="7 8" key="1">
    <citation type="submission" date="2024-01" db="EMBL/GenBank/DDBJ databases">
        <title>The genomes of 5 underutilized Papilionoideae crops provide insights into root nodulation and disease resistanc.</title>
        <authorList>
            <person name="Yuan L."/>
        </authorList>
    </citation>
    <scope>NUCLEOTIDE SEQUENCE [LARGE SCALE GENOMIC DNA]</scope>
    <source>
        <strain evidence="7">ZHUSHIDOU_FW_LH</strain>
        <tissue evidence="7">Leaf</tissue>
    </source>
</reference>